<sequence>MEVYVKELSELSTQGIKWKDENENVESRVYTLCGCFDSPARCAVQNMNQFNDYFGCPWCLHPGMLVEGVVKYVTLEEDPELRTERETVKLMGKVLRREKSNIKGIKG</sequence>
<gene>
    <name evidence="1" type="ORF">AVEN_109129_1</name>
</gene>
<evidence type="ECO:0000313" key="1">
    <source>
        <dbReference type="EMBL" id="GBN14048.1"/>
    </source>
</evidence>
<dbReference type="Proteomes" id="UP000499080">
    <property type="component" value="Unassembled WGS sequence"/>
</dbReference>
<name>A0A4Y2LH63_ARAVE</name>
<accession>A0A4Y2LH63</accession>
<keyword evidence="2" id="KW-1185">Reference proteome</keyword>
<dbReference type="EMBL" id="BGPR01005857">
    <property type="protein sequence ID" value="GBN14048.1"/>
    <property type="molecule type" value="Genomic_DNA"/>
</dbReference>
<protein>
    <submittedName>
        <fullName evidence="1">Uncharacterized protein</fullName>
    </submittedName>
</protein>
<evidence type="ECO:0000313" key="2">
    <source>
        <dbReference type="Proteomes" id="UP000499080"/>
    </source>
</evidence>
<dbReference type="AlphaFoldDB" id="A0A4Y2LH63"/>
<comment type="caution">
    <text evidence="1">The sequence shown here is derived from an EMBL/GenBank/DDBJ whole genome shotgun (WGS) entry which is preliminary data.</text>
</comment>
<proteinExistence type="predicted"/>
<reference evidence="1 2" key="1">
    <citation type="journal article" date="2019" name="Sci. Rep.">
        <title>Orb-weaving spider Araneus ventricosus genome elucidates the spidroin gene catalogue.</title>
        <authorList>
            <person name="Kono N."/>
            <person name="Nakamura H."/>
            <person name="Ohtoshi R."/>
            <person name="Moran D.A.P."/>
            <person name="Shinohara A."/>
            <person name="Yoshida Y."/>
            <person name="Fujiwara M."/>
            <person name="Mori M."/>
            <person name="Tomita M."/>
            <person name="Arakawa K."/>
        </authorList>
    </citation>
    <scope>NUCLEOTIDE SEQUENCE [LARGE SCALE GENOMIC DNA]</scope>
</reference>
<dbReference type="OrthoDB" id="8194903at2759"/>
<organism evidence="1 2">
    <name type="scientific">Araneus ventricosus</name>
    <name type="common">Orbweaver spider</name>
    <name type="synonym">Epeira ventricosa</name>
    <dbReference type="NCBI Taxonomy" id="182803"/>
    <lineage>
        <taxon>Eukaryota</taxon>
        <taxon>Metazoa</taxon>
        <taxon>Ecdysozoa</taxon>
        <taxon>Arthropoda</taxon>
        <taxon>Chelicerata</taxon>
        <taxon>Arachnida</taxon>
        <taxon>Araneae</taxon>
        <taxon>Araneomorphae</taxon>
        <taxon>Entelegynae</taxon>
        <taxon>Araneoidea</taxon>
        <taxon>Araneidae</taxon>
        <taxon>Araneus</taxon>
    </lineage>
</organism>